<dbReference type="Proteomes" id="UP001215280">
    <property type="component" value="Unassembled WGS sequence"/>
</dbReference>
<evidence type="ECO:0000313" key="3">
    <source>
        <dbReference type="Proteomes" id="UP001215280"/>
    </source>
</evidence>
<gene>
    <name evidence="2" type="ORF">DFH07DRAFT_1058453</name>
</gene>
<protein>
    <submittedName>
        <fullName evidence="2">Uncharacterized protein</fullName>
    </submittedName>
</protein>
<sequence>MHFILFLLALFAPKLAVASLYPTNPTASTSVEAGTPLQITWEEGHGRPQLINIGLLEILLYTPDDEYVATLAHVSAITRIHTALMPPNCTHGTYVIIFKSKTLPKDVYTANFVVTPAITDSALPYVPPQLGADDLNATHPLLTLVLPSSTIVSDLAPTLEFAAATTISASPLPVGGGGGANLNRVHSPSSGANPRKASDFRNARFRLLFVVWPALIGISMAL</sequence>
<evidence type="ECO:0000313" key="2">
    <source>
        <dbReference type="EMBL" id="KAJ7767969.1"/>
    </source>
</evidence>
<feature type="chain" id="PRO_5042066578" evidence="1">
    <location>
        <begin position="19"/>
        <end position="222"/>
    </location>
</feature>
<accession>A0AAD7JMD9</accession>
<keyword evidence="1" id="KW-0732">Signal</keyword>
<reference evidence="2" key="1">
    <citation type="submission" date="2023-03" db="EMBL/GenBank/DDBJ databases">
        <title>Massive genome expansion in bonnet fungi (Mycena s.s.) driven by repeated elements and novel gene families across ecological guilds.</title>
        <authorList>
            <consortium name="Lawrence Berkeley National Laboratory"/>
            <person name="Harder C.B."/>
            <person name="Miyauchi S."/>
            <person name="Viragh M."/>
            <person name="Kuo A."/>
            <person name="Thoen E."/>
            <person name="Andreopoulos B."/>
            <person name="Lu D."/>
            <person name="Skrede I."/>
            <person name="Drula E."/>
            <person name="Henrissat B."/>
            <person name="Morin E."/>
            <person name="Kohler A."/>
            <person name="Barry K."/>
            <person name="LaButti K."/>
            <person name="Morin E."/>
            <person name="Salamov A."/>
            <person name="Lipzen A."/>
            <person name="Mereny Z."/>
            <person name="Hegedus B."/>
            <person name="Baldrian P."/>
            <person name="Stursova M."/>
            <person name="Weitz H."/>
            <person name="Taylor A."/>
            <person name="Grigoriev I.V."/>
            <person name="Nagy L.G."/>
            <person name="Martin F."/>
            <person name="Kauserud H."/>
        </authorList>
    </citation>
    <scope>NUCLEOTIDE SEQUENCE</scope>
    <source>
        <strain evidence="2">CBHHK188m</strain>
    </source>
</reference>
<organism evidence="2 3">
    <name type="scientific">Mycena maculata</name>
    <dbReference type="NCBI Taxonomy" id="230809"/>
    <lineage>
        <taxon>Eukaryota</taxon>
        <taxon>Fungi</taxon>
        <taxon>Dikarya</taxon>
        <taxon>Basidiomycota</taxon>
        <taxon>Agaricomycotina</taxon>
        <taxon>Agaricomycetes</taxon>
        <taxon>Agaricomycetidae</taxon>
        <taxon>Agaricales</taxon>
        <taxon>Marasmiineae</taxon>
        <taxon>Mycenaceae</taxon>
        <taxon>Mycena</taxon>
    </lineage>
</organism>
<evidence type="ECO:0000256" key="1">
    <source>
        <dbReference type="SAM" id="SignalP"/>
    </source>
</evidence>
<name>A0AAD7JMD9_9AGAR</name>
<comment type="caution">
    <text evidence="2">The sequence shown here is derived from an EMBL/GenBank/DDBJ whole genome shotgun (WGS) entry which is preliminary data.</text>
</comment>
<dbReference type="EMBL" id="JARJLG010000029">
    <property type="protein sequence ID" value="KAJ7767969.1"/>
    <property type="molecule type" value="Genomic_DNA"/>
</dbReference>
<feature type="signal peptide" evidence="1">
    <location>
        <begin position="1"/>
        <end position="18"/>
    </location>
</feature>
<dbReference type="AlphaFoldDB" id="A0AAD7JMD9"/>
<proteinExistence type="predicted"/>
<keyword evidence="3" id="KW-1185">Reference proteome</keyword>